<dbReference type="SUPFAM" id="SSF53335">
    <property type="entry name" value="S-adenosyl-L-methionine-dependent methyltransferases"/>
    <property type="match status" value="2"/>
</dbReference>
<evidence type="ECO:0000259" key="1">
    <source>
        <dbReference type="Pfam" id="PF08241"/>
    </source>
</evidence>
<organism evidence="2">
    <name type="scientific">Oceaniferula spumae</name>
    <dbReference type="NCBI Taxonomy" id="2979115"/>
    <lineage>
        <taxon>Bacteria</taxon>
        <taxon>Pseudomonadati</taxon>
        <taxon>Verrucomicrobiota</taxon>
        <taxon>Verrucomicrobiia</taxon>
        <taxon>Verrucomicrobiales</taxon>
        <taxon>Verrucomicrobiaceae</taxon>
        <taxon>Oceaniferula</taxon>
    </lineage>
</organism>
<dbReference type="AlphaFoldDB" id="A0AAT9FL61"/>
<name>A0AAT9FL61_9BACT</name>
<accession>A0AAT9FL61</accession>
<dbReference type="Pfam" id="PF08241">
    <property type="entry name" value="Methyltransf_11"/>
    <property type="match status" value="1"/>
</dbReference>
<dbReference type="KEGG" id="osu:NT6N_17990"/>
<dbReference type="Gene3D" id="3.40.50.150">
    <property type="entry name" value="Vaccinia Virus protein VP39"/>
    <property type="match status" value="1"/>
</dbReference>
<dbReference type="InterPro" id="IPR013216">
    <property type="entry name" value="Methyltransf_11"/>
</dbReference>
<sequence>MHPSDPFFQKALKDLLEAGKITTDDSMLVICGGKTDFDNLRAAGFTNVTISNLDERMLVDDGACYHPYGWRFENAENIGVEDASYDLVLVHSGLHHLRCPLRGITEMYRIARKGVIGFEPNMNLFTKLGANLGFGQKWEHAAVFFNDLKWGGVENTDIPNFVYRFRADDIRQTANTFNPIADHRCRFWYSTRFPDRLLSVSNPLIRIPAKLGAPLFELVGSLLPSLANNIAFWVEKPKLPEDLLPWLRLVNGEVALDKDTLSALYQTDPTTK</sequence>
<feature type="domain" description="Methyltransferase type 11" evidence="1">
    <location>
        <begin position="31"/>
        <end position="114"/>
    </location>
</feature>
<proteinExistence type="predicted"/>
<dbReference type="GO" id="GO:0008757">
    <property type="term" value="F:S-adenosylmethionine-dependent methyltransferase activity"/>
    <property type="evidence" value="ECO:0007669"/>
    <property type="project" value="InterPro"/>
</dbReference>
<reference evidence="2" key="1">
    <citation type="submission" date="2024-07" db="EMBL/GenBank/DDBJ databases">
        <title>Complete genome sequence of Verrucomicrobiaceae bacterium NT6N.</title>
        <authorList>
            <person name="Huang C."/>
            <person name="Takami H."/>
            <person name="Hamasaki K."/>
        </authorList>
    </citation>
    <scope>NUCLEOTIDE SEQUENCE</scope>
    <source>
        <strain evidence="2">NT6N</strain>
    </source>
</reference>
<protein>
    <recommendedName>
        <fullName evidence="1">Methyltransferase type 11 domain-containing protein</fullName>
    </recommendedName>
</protein>
<evidence type="ECO:0000313" key="2">
    <source>
        <dbReference type="EMBL" id="BDS06759.1"/>
    </source>
</evidence>
<gene>
    <name evidence="2" type="ORF">NT6N_17990</name>
</gene>
<dbReference type="InterPro" id="IPR029063">
    <property type="entry name" value="SAM-dependent_MTases_sf"/>
</dbReference>
<dbReference type="EMBL" id="AP026866">
    <property type="protein sequence ID" value="BDS06759.1"/>
    <property type="molecule type" value="Genomic_DNA"/>
</dbReference>